<evidence type="ECO:0000313" key="1">
    <source>
        <dbReference type="EMBL" id="WOE75205.1"/>
    </source>
</evidence>
<gene>
    <name evidence="1" type="ORF">RB602_00355</name>
</gene>
<name>A0AA97F9Y3_9SPHN</name>
<dbReference type="Pfam" id="PF02620">
    <property type="entry name" value="YceD"/>
    <property type="match status" value="1"/>
</dbReference>
<accession>A0AA97F9Y3</accession>
<dbReference type="KEGG" id="acoa:RB602_00355"/>
<dbReference type="InterPro" id="IPR003772">
    <property type="entry name" value="YceD"/>
</dbReference>
<evidence type="ECO:0000313" key="2">
    <source>
        <dbReference type="Proteomes" id="UP001302429"/>
    </source>
</evidence>
<keyword evidence="2" id="KW-1185">Reference proteome</keyword>
<dbReference type="Proteomes" id="UP001302429">
    <property type="component" value="Chromosome"/>
</dbReference>
<dbReference type="EMBL" id="CP136594">
    <property type="protein sequence ID" value="WOE75205.1"/>
    <property type="molecule type" value="Genomic_DNA"/>
</dbReference>
<proteinExistence type="predicted"/>
<organism evidence="1 2">
    <name type="scientific">Alterisphingorhabdus coralli</name>
    <dbReference type="NCBI Taxonomy" id="3071408"/>
    <lineage>
        <taxon>Bacteria</taxon>
        <taxon>Pseudomonadati</taxon>
        <taxon>Pseudomonadota</taxon>
        <taxon>Alphaproteobacteria</taxon>
        <taxon>Sphingomonadales</taxon>
        <taxon>Sphingomonadaceae</taxon>
        <taxon>Alterisphingorhabdus (ex Yan et al. 2024)</taxon>
    </lineage>
</organism>
<reference evidence="1 2" key="1">
    <citation type="submission" date="2023-10" db="EMBL/GenBank/DDBJ databases">
        <title>Complete genome sequence of a Sphingomonadaceae bacterium.</title>
        <authorList>
            <person name="Yan C."/>
        </authorList>
    </citation>
    <scope>NUCLEOTIDE SEQUENCE [LARGE SCALE GENOMIC DNA]</scope>
    <source>
        <strain evidence="1 2">SCSIO 66989</strain>
    </source>
</reference>
<dbReference type="RefSeq" id="WP_317081904.1">
    <property type="nucleotide sequence ID" value="NZ_CP136594.1"/>
</dbReference>
<sequence>MSGDTHLAELSRLAFAAQLEQAPASITASEAECAALAARFGLVRINTLSADCSYERQGEDVHVTGTLRADIVQSCVITLEDFASHINQPFQLHFVAEETLADDSDEAEILVEQDDIDLMPMDNGRFDIGEAVAQTLALALDPYPRGPNADAAISRKGILREGEEKESPFAALGALKKD</sequence>
<dbReference type="AlphaFoldDB" id="A0AA97F9Y3"/>
<protein>
    <submittedName>
        <fullName evidence="1">DUF177 domain-containing protein</fullName>
    </submittedName>
</protein>